<feature type="transmembrane region" description="Helical" evidence="7">
    <location>
        <begin position="15"/>
        <end position="39"/>
    </location>
</feature>
<comment type="similarity">
    <text evidence="2 6">Belongs to the ABC-3 integral membrane protein family.</text>
</comment>
<protein>
    <submittedName>
        <fullName evidence="8">Metal ABC transporter permease</fullName>
    </submittedName>
</protein>
<organism evidence="8 9">
    <name type="scientific">Fenollaria massiliensis</name>
    <dbReference type="NCBI Taxonomy" id="938288"/>
    <lineage>
        <taxon>Bacteria</taxon>
        <taxon>Bacillati</taxon>
        <taxon>Bacillota</taxon>
        <taxon>Clostridia</taxon>
        <taxon>Eubacteriales</taxon>
        <taxon>Fenollaria</taxon>
    </lineage>
</organism>
<dbReference type="GO" id="GO:0055085">
    <property type="term" value="P:transmembrane transport"/>
    <property type="evidence" value="ECO:0007669"/>
    <property type="project" value="InterPro"/>
</dbReference>
<reference evidence="8" key="1">
    <citation type="submission" date="2022-04" db="EMBL/GenBank/DDBJ databases">
        <title>Complete genome sequences of Ezakiella coagulans and Fenollaria massiliensis.</title>
        <authorList>
            <person name="France M.T."/>
            <person name="Clifford J."/>
            <person name="Narina S."/>
            <person name="Rutt L."/>
            <person name="Ravel J."/>
        </authorList>
    </citation>
    <scope>NUCLEOTIDE SEQUENCE</scope>
    <source>
        <strain evidence="8">C0061C2</strain>
    </source>
</reference>
<feature type="transmembrane region" description="Helical" evidence="7">
    <location>
        <begin position="69"/>
        <end position="84"/>
    </location>
</feature>
<accession>A0A9E7IUG9</accession>
<comment type="subcellular location">
    <subcellularLocation>
        <location evidence="6">Cell membrane</location>
        <topology evidence="6">Multi-pass membrane protein</topology>
    </subcellularLocation>
    <subcellularLocation>
        <location evidence="1">Membrane</location>
        <topology evidence="1">Multi-pass membrane protein</topology>
    </subcellularLocation>
</comment>
<dbReference type="Gene3D" id="1.10.3470.10">
    <property type="entry name" value="ABC transporter involved in vitamin B12 uptake, BtuC"/>
    <property type="match status" value="1"/>
</dbReference>
<dbReference type="Proteomes" id="UP000831151">
    <property type="component" value="Chromosome"/>
</dbReference>
<feature type="transmembrane region" description="Helical" evidence="7">
    <location>
        <begin position="259"/>
        <end position="277"/>
    </location>
</feature>
<keyword evidence="9" id="KW-1185">Reference proteome</keyword>
<gene>
    <name evidence="8" type="ORF">M1R53_07350</name>
</gene>
<dbReference type="PANTHER" id="PTHR30477">
    <property type="entry name" value="ABC-TRANSPORTER METAL-BINDING PROTEIN"/>
    <property type="match status" value="1"/>
</dbReference>
<evidence type="ECO:0000256" key="1">
    <source>
        <dbReference type="ARBA" id="ARBA00004141"/>
    </source>
</evidence>
<dbReference type="InterPro" id="IPR001626">
    <property type="entry name" value="ABC_TroCD"/>
</dbReference>
<feature type="transmembrane region" description="Helical" evidence="7">
    <location>
        <begin position="44"/>
        <end position="63"/>
    </location>
</feature>
<evidence type="ECO:0000256" key="7">
    <source>
        <dbReference type="SAM" id="Phobius"/>
    </source>
</evidence>
<proteinExistence type="inferred from homology"/>
<feature type="transmembrane region" description="Helical" evidence="7">
    <location>
        <begin position="191"/>
        <end position="218"/>
    </location>
</feature>
<feature type="transmembrane region" description="Helical" evidence="7">
    <location>
        <begin position="96"/>
        <end position="116"/>
    </location>
</feature>
<keyword evidence="5 7" id="KW-0472">Membrane</keyword>
<dbReference type="Pfam" id="PF00950">
    <property type="entry name" value="ABC-3"/>
    <property type="match status" value="1"/>
</dbReference>
<name>A0A9E7IUG9_9FIRM</name>
<sequence length="280" mass="29954">MELINKFVFYLGYPFVRYALVCASLIALASAFLGVILVLKRYSYIANSLSNVAFASLSIATAIGFTQKLVLALPLTIFFALILLQGNNSKKIISDAAIAMVSVSALAMGYLVMNVFRVGPNVLVDVCTILFGSTSILTLTKLDVIISVALSILVILFFIYYYKEIYITVFDEDLANASGIKVERLNTVLSMVVAVVITLAIRLVGSLLVAALIVFPAVSAMKVFHSFRKIAFASAIISLVSALGGAIFAILAATPVGSTIVVMNLVIFLIMSIIGGMKRG</sequence>
<keyword evidence="4 7" id="KW-1133">Transmembrane helix</keyword>
<dbReference type="InterPro" id="IPR037294">
    <property type="entry name" value="ABC_BtuC-like"/>
</dbReference>
<evidence type="ECO:0000313" key="8">
    <source>
        <dbReference type="EMBL" id="UQK59048.1"/>
    </source>
</evidence>
<evidence type="ECO:0000313" key="9">
    <source>
        <dbReference type="Proteomes" id="UP000831151"/>
    </source>
</evidence>
<evidence type="ECO:0000256" key="2">
    <source>
        <dbReference type="ARBA" id="ARBA00008034"/>
    </source>
</evidence>
<feature type="transmembrane region" description="Helical" evidence="7">
    <location>
        <begin position="230"/>
        <end position="253"/>
    </location>
</feature>
<keyword evidence="6" id="KW-0813">Transport</keyword>
<evidence type="ECO:0000256" key="4">
    <source>
        <dbReference type="ARBA" id="ARBA00022989"/>
    </source>
</evidence>
<dbReference type="SUPFAM" id="SSF81345">
    <property type="entry name" value="ABC transporter involved in vitamin B12 uptake, BtuC"/>
    <property type="match status" value="1"/>
</dbReference>
<dbReference type="AlphaFoldDB" id="A0A9E7IUG9"/>
<dbReference type="EMBL" id="CP096649">
    <property type="protein sequence ID" value="UQK59048.1"/>
    <property type="molecule type" value="Genomic_DNA"/>
</dbReference>
<dbReference type="KEGG" id="fms:M1R53_07350"/>
<feature type="transmembrane region" description="Helical" evidence="7">
    <location>
        <begin position="122"/>
        <end position="139"/>
    </location>
</feature>
<dbReference type="PANTHER" id="PTHR30477:SF0">
    <property type="entry name" value="METAL TRANSPORT SYSTEM MEMBRANE PROTEIN TM_0125-RELATED"/>
    <property type="match status" value="1"/>
</dbReference>
<dbReference type="GO" id="GO:0043190">
    <property type="term" value="C:ATP-binding cassette (ABC) transporter complex"/>
    <property type="evidence" value="ECO:0007669"/>
    <property type="project" value="InterPro"/>
</dbReference>
<evidence type="ECO:0000256" key="5">
    <source>
        <dbReference type="ARBA" id="ARBA00023136"/>
    </source>
</evidence>
<evidence type="ECO:0000256" key="6">
    <source>
        <dbReference type="RuleBase" id="RU003943"/>
    </source>
</evidence>
<keyword evidence="3 6" id="KW-0812">Transmembrane</keyword>
<evidence type="ECO:0000256" key="3">
    <source>
        <dbReference type="ARBA" id="ARBA00022692"/>
    </source>
</evidence>
<feature type="transmembrane region" description="Helical" evidence="7">
    <location>
        <begin position="144"/>
        <end position="162"/>
    </location>
</feature>
<dbReference type="RefSeq" id="WP_249242567.1">
    <property type="nucleotide sequence ID" value="NZ_CP096649.1"/>
</dbReference>